<protein>
    <submittedName>
        <fullName evidence="6">Transcriptional regulator GcvA</fullName>
    </submittedName>
</protein>
<dbReference type="Pfam" id="PF00126">
    <property type="entry name" value="HTH_1"/>
    <property type="match status" value="1"/>
</dbReference>
<evidence type="ECO:0000259" key="5">
    <source>
        <dbReference type="PROSITE" id="PS50931"/>
    </source>
</evidence>
<evidence type="ECO:0000256" key="3">
    <source>
        <dbReference type="ARBA" id="ARBA00023125"/>
    </source>
</evidence>
<dbReference type="PANTHER" id="PTHR30537">
    <property type="entry name" value="HTH-TYPE TRANSCRIPTIONAL REGULATOR"/>
    <property type="match status" value="1"/>
</dbReference>
<dbReference type="Gene3D" id="3.40.190.10">
    <property type="entry name" value="Periplasmic binding protein-like II"/>
    <property type="match status" value="2"/>
</dbReference>
<dbReference type="Proteomes" id="UP001208771">
    <property type="component" value="Unassembled WGS sequence"/>
</dbReference>
<proteinExistence type="inferred from homology"/>
<dbReference type="GO" id="GO:0003700">
    <property type="term" value="F:DNA-binding transcription factor activity"/>
    <property type="evidence" value="ECO:0007669"/>
    <property type="project" value="InterPro"/>
</dbReference>
<feature type="domain" description="HTH lysR-type" evidence="5">
    <location>
        <begin position="6"/>
        <end position="63"/>
    </location>
</feature>
<dbReference type="Gene3D" id="1.10.10.10">
    <property type="entry name" value="Winged helix-like DNA-binding domain superfamily/Winged helix DNA-binding domain"/>
    <property type="match status" value="1"/>
</dbReference>
<evidence type="ECO:0000313" key="6">
    <source>
        <dbReference type="EMBL" id="MCX8995751.1"/>
    </source>
</evidence>
<dbReference type="AlphaFoldDB" id="A0AAE3MWL0"/>
<evidence type="ECO:0000313" key="7">
    <source>
        <dbReference type="Proteomes" id="UP001208771"/>
    </source>
</evidence>
<dbReference type="PROSITE" id="PS50931">
    <property type="entry name" value="HTH_LYSR"/>
    <property type="match status" value="1"/>
</dbReference>
<evidence type="ECO:0000256" key="2">
    <source>
        <dbReference type="ARBA" id="ARBA00023015"/>
    </source>
</evidence>
<dbReference type="NCBIfam" id="NF008352">
    <property type="entry name" value="PRK11139.1"/>
    <property type="match status" value="1"/>
</dbReference>
<comment type="caution">
    <text evidence="6">The sequence shown here is derived from an EMBL/GenBank/DDBJ whole genome shotgun (WGS) entry which is preliminary data.</text>
</comment>
<dbReference type="InterPro" id="IPR058163">
    <property type="entry name" value="LysR-type_TF_proteobact-type"/>
</dbReference>
<dbReference type="InterPro" id="IPR036390">
    <property type="entry name" value="WH_DNA-bd_sf"/>
</dbReference>
<gene>
    <name evidence="6" type="primary">gcvA</name>
    <name evidence="6" type="ORF">NOF55_01380</name>
</gene>
<evidence type="ECO:0000256" key="1">
    <source>
        <dbReference type="ARBA" id="ARBA00009437"/>
    </source>
</evidence>
<sequence>MNPAEPSLSALRAFEAAARHQSMTRAAAELNVTAGAVSLQVRELEAALGLSLFERRPRQLILTPTGKDYAATLHTAFRLIREATAVARAQARSDIVTLSCTPGFALQWLLPRVDRFQTGHAGIDLRISTTSRLVDFQRDGVALAVRHGLGGYPGLVSEKLIDDDLIVVASPAVAERLGPDPQPGALHGATLIHDGGREDWRLWLEAAGVAEIGWRKGPLIAPDSNGALEAARAGIGFALMRQGFVADDLAQGRLAAPFGKPVKSRFAYYIVYPPGVLDRPAVRQTRDWLLSEAGRS</sequence>
<dbReference type="InterPro" id="IPR000847">
    <property type="entry name" value="LysR_HTH_N"/>
</dbReference>
<keyword evidence="3" id="KW-0238">DNA-binding</keyword>
<dbReference type="InterPro" id="IPR005119">
    <property type="entry name" value="LysR_subst-bd"/>
</dbReference>
<dbReference type="GO" id="GO:0043565">
    <property type="term" value="F:sequence-specific DNA binding"/>
    <property type="evidence" value="ECO:0007669"/>
    <property type="project" value="TreeGrafter"/>
</dbReference>
<dbReference type="InterPro" id="IPR036388">
    <property type="entry name" value="WH-like_DNA-bd_sf"/>
</dbReference>
<name>A0AAE3MWL0_9HYPH</name>
<dbReference type="SUPFAM" id="SSF53850">
    <property type="entry name" value="Periplasmic binding protein-like II"/>
    <property type="match status" value="1"/>
</dbReference>
<keyword evidence="2" id="KW-0805">Transcription regulation</keyword>
<dbReference type="PRINTS" id="PR00039">
    <property type="entry name" value="HTHLYSR"/>
</dbReference>
<reference evidence="6" key="1">
    <citation type="submission" date="2022-07" db="EMBL/GenBank/DDBJ databases">
        <title>Ectorhizobium quercum gen.nov., sp. nov.</title>
        <authorList>
            <person name="Ma T."/>
            <person name="Li Y."/>
        </authorList>
    </citation>
    <scope>NUCLEOTIDE SEQUENCE</scope>
    <source>
        <strain evidence="6">BDR2-2</strain>
    </source>
</reference>
<dbReference type="RefSeq" id="WP_306409524.1">
    <property type="nucleotide sequence ID" value="NZ_JANFPI010000001.1"/>
</dbReference>
<organism evidence="6 7">
    <name type="scientific">Ectorhizobium quercum</name>
    <dbReference type="NCBI Taxonomy" id="2965071"/>
    <lineage>
        <taxon>Bacteria</taxon>
        <taxon>Pseudomonadati</taxon>
        <taxon>Pseudomonadota</taxon>
        <taxon>Alphaproteobacteria</taxon>
        <taxon>Hyphomicrobiales</taxon>
        <taxon>Rhizobiaceae</taxon>
        <taxon>Ectorhizobium</taxon>
    </lineage>
</organism>
<dbReference type="PANTHER" id="PTHR30537:SF74">
    <property type="entry name" value="HTH-TYPE TRANSCRIPTIONAL REGULATOR TRPI"/>
    <property type="match status" value="1"/>
</dbReference>
<dbReference type="CDD" id="cd08432">
    <property type="entry name" value="PBP2_GcdR_TrpI_HvrB_AmpR_like"/>
    <property type="match status" value="1"/>
</dbReference>
<dbReference type="GO" id="GO:0006351">
    <property type="term" value="P:DNA-templated transcription"/>
    <property type="evidence" value="ECO:0007669"/>
    <property type="project" value="TreeGrafter"/>
</dbReference>
<accession>A0AAE3MWL0</accession>
<keyword evidence="7" id="KW-1185">Reference proteome</keyword>
<dbReference type="Pfam" id="PF03466">
    <property type="entry name" value="LysR_substrate"/>
    <property type="match status" value="1"/>
</dbReference>
<keyword evidence="4" id="KW-0804">Transcription</keyword>
<dbReference type="SUPFAM" id="SSF46785">
    <property type="entry name" value="Winged helix' DNA-binding domain"/>
    <property type="match status" value="1"/>
</dbReference>
<dbReference type="EMBL" id="JANFPI010000001">
    <property type="protein sequence ID" value="MCX8995751.1"/>
    <property type="molecule type" value="Genomic_DNA"/>
</dbReference>
<evidence type="ECO:0000256" key="4">
    <source>
        <dbReference type="ARBA" id="ARBA00023163"/>
    </source>
</evidence>
<comment type="similarity">
    <text evidence="1">Belongs to the LysR transcriptional regulatory family.</text>
</comment>